<name>A0A420HHG2_9PEZI</name>
<dbReference type="EMBL" id="MCBQ01019218">
    <property type="protein sequence ID" value="RKF56886.1"/>
    <property type="molecule type" value="Genomic_DNA"/>
</dbReference>
<evidence type="ECO:0000313" key="1">
    <source>
        <dbReference type="EMBL" id="RKF56886.1"/>
    </source>
</evidence>
<reference evidence="1 2" key="1">
    <citation type="journal article" date="2018" name="BMC Genomics">
        <title>Comparative genome analyses reveal sequence features reflecting distinct modes of host-adaptation between dicot and monocot powdery mildew.</title>
        <authorList>
            <person name="Wu Y."/>
            <person name="Ma X."/>
            <person name="Pan Z."/>
            <person name="Kale S.D."/>
            <person name="Song Y."/>
            <person name="King H."/>
            <person name="Zhang Q."/>
            <person name="Presley C."/>
            <person name="Deng X."/>
            <person name="Wei C.I."/>
            <person name="Xiao S."/>
        </authorList>
    </citation>
    <scope>NUCLEOTIDE SEQUENCE [LARGE SCALE GENOMIC DNA]</scope>
    <source>
        <strain evidence="1">UMSG3</strain>
    </source>
</reference>
<dbReference type="Proteomes" id="UP000283383">
    <property type="component" value="Unassembled WGS sequence"/>
</dbReference>
<sequence length="170" mass="18602">MQGIVFGFEANENSRKRTRIDCESDGDENVQETQIIDNKVDRVFGAGQAENSNSGVNAAATFRPVRRKSYTSIAGLVLGMGVAYDDKAFRFPAKLLIYDNEHPKGVDIGLKAQHVMADQGSDTNVIANWLVEKLSFDRRPLADKIAIVTADGNTAFYREYASIQIGVGGI</sequence>
<gene>
    <name evidence="1" type="ORF">GcM3_192041</name>
</gene>
<accession>A0A420HHG2</accession>
<comment type="caution">
    <text evidence="1">The sequence shown here is derived from an EMBL/GenBank/DDBJ whole genome shotgun (WGS) entry which is preliminary data.</text>
</comment>
<proteinExistence type="predicted"/>
<protein>
    <submittedName>
        <fullName evidence="1">Uncharacterized protein</fullName>
    </submittedName>
</protein>
<organism evidence="1 2">
    <name type="scientific">Golovinomyces cichoracearum</name>
    <dbReference type="NCBI Taxonomy" id="62708"/>
    <lineage>
        <taxon>Eukaryota</taxon>
        <taxon>Fungi</taxon>
        <taxon>Dikarya</taxon>
        <taxon>Ascomycota</taxon>
        <taxon>Pezizomycotina</taxon>
        <taxon>Leotiomycetes</taxon>
        <taxon>Erysiphales</taxon>
        <taxon>Erysiphaceae</taxon>
        <taxon>Golovinomyces</taxon>
    </lineage>
</organism>
<evidence type="ECO:0000313" key="2">
    <source>
        <dbReference type="Proteomes" id="UP000283383"/>
    </source>
</evidence>
<dbReference type="AlphaFoldDB" id="A0A420HHG2"/>
<keyword evidence="2" id="KW-1185">Reference proteome</keyword>